<dbReference type="Proteomes" id="UP000007151">
    <property type="component" value="Unassembled WGS sequence"/>
</dbReference>
<organism evidence="1 2">
    <name type="scientific">Danaus plexippus plexippus</name>
    <dbReference type="NCBI Taxonomy" id="278856"/>
    <lineage>
        <taxon>Eukaryota</taxon>
        <taxon>Metazoa</taxon>
        <taxon>Ecdysozoa</taxon>
        <taxon>Arthropoda</taxon>
        <taxon>Hexapoda</taxon>
        <taxon>Insecta</taxon>
        <taxon>Pterygota</taxon>
        <taxon>Neoptera</taxon>
        <taxon>Endopterygota</taxon>
        <taxon>Lepidoptera</taxon>
        <taxon>Glossata</taxon>
        <taxon>Ditrysia</taxon>
        <taxon>Papilionoidea</taxon>
        <taxon>Nymphalidae</taxon>
        <taxon>Danainae</taxon>
        <taxon>Danaini</taxon>
        <taxon>Danaina</taxon>
        <taxon>Danaus</taxon>
        <taxon>Danaus</taxon>
    </lineage>
</organism>
<protein>
    <submittedName>
        <fullName evidence="1">THAP domain-containing protein 2</fullName>
    </submittedName>
</protein>
<feature type="non-terminal residue" evidence="1">
    <location>
        <position position="30"/>
    </location>
</feature>
<proteinExistence type="predicted"/>
<keyword evidence="2" id="KW-1185">Reference proteome</keyword>
<accession>A0A212ESG0</accession>
<evidence type="ECO:0000313" key="2">
    <source>
        <dbReference type="Proteomes" id="UP000007151"/>
    </source>
</evidence>
<dbReference type="InParanoid" id="A0A212ESG0"/>
<name>A0A212ESG0_DANPL</name>
<sequence length="30" mass="3447">MSQILKCSVKWCETTSKNCTENGEDIIFHT</sequence>
<comment type="caution">
    <text evidence="1">The sequence shown here is derived from an EMBL/GenBank/DDBJ whole genome shotgun (WGS) entry which is preliminary data.</text>
</comment>
<dbReference type="AlphaFoldDB" id="A0A212ESG0"/>
<evidence type="ECO:0000313" key="1">
    <source>
        <dbReference type="EMBL" id="OWR44384.1"/>
    </source>
</evidence>
<reference evidence="1 2" key="1">
    <citation type="journal article" date="2011" name="Cell">
        <title>The monarch butterfly genome yields insights into long-distance migration.</title>
        <authorList>
            <person name="Zhan S."/>
            <person name="Merlin C."/>
            <person name="Boore J.L."/>
            <person name="Reppert S.M."/>
        </authorList>
    </citation>
    <scope>NUCLEOTIDE SEQUENCE [LARGE SCALE GENOMIC DNA]</scope>
    <source>
        <strain evidence="1">F-2</strain>
    </source>
</reference>
<dbReference type="EMBL" id="AGBW02012829">
    <property type="protein sequence ID" value="OWR44384.1"/>
    <property type="molecule type" value="Genomic_DNA"/>
</dbReference>
<dbReference type="KEGG" id="dpl:KGM_201578A"/>
<gene>
    <name evidence="1" type="ORF">KGM_201578A</name>
</gene>